<dbReference type="GO" id="GO:0032297">
    <property type="term" value="P:negative regulation of DNA-templated DNA replication initiation"/>
    <property type="evidence" value="ECO:0007669"/>
    <property type="project" value="InterPro"/>
</dbReference>
<sequence length="226" mass="24603">MTRQLLLDIRPEEPPSLDNFVVGDNAELLARLAGLADSGVFDQVYLWGQGGSGRSHLLRGAAAHARARGRPLLMIDGAALGKNLAPVPGSLVIVDDVDRLSETAQITLFRTFNAARLVGLALLLAGPTPPLHLALREDLRTRIGATLVYEVKPLSDADKADALERHGRARGMRVDPSLIDYLLRHGRRDLPSLLATLDALDRVSLEQQRLLTLPLLREILQATLES</sequence>
<dbReference type="SUPFAM" id="SSF52540">
    <property type="entry name" value="P-loop containing nucleoside triphosphate hydrolases"/>
    <property type="match status" value="1"/>
</dbReference>
<dbReference type="InterPro" id="IPR027417">
    <property type="entry name" value="P-loop_NTPase"/>
</dbReference>
<dbReference type="EMBL" id="MLJW01000458">
    <property type="protein sequence ID" value="OIQ86800.1"/>
    <property type="molecule type" value="Genomic_DNA"/>
</dbReference>
<dbReference type="InterPro" id="IPR017788">
    <property type="entry name" value="Hda"/>
</dbReference>
<dbReference type="AlphaFoldDB" id="A0A1J5QTK7"/>
<dbReference type="GO" id="GO:0006270">
    <property type="term" value="P:DNA replication initiation"/>
    <property type="evidence" value="ECO:0007669"/>
    <property type="project" value="TreeGrafter"/>
</dbReference>
<dbReference type="GO" id="GO:0005886">
    <property type="term" value="C:plasma membrane"/>
    <property type="evidence" value="ECO:0007669"/>
    <property type="project" value="TreeGrafter"/>
</dbReference>
<organism evidence="2">
    <name type="scientific">mine drainage metagenome</name>
    <dbReference type="NCBI Taxonomy" id="410659"/>
    <lineage>
        <taxon>unclassified sequences</taxon>
        <taxon>metagenomes</taxon>
        <taxon>ecological metagenomes</taxon>
    </lineage>
</organism>
<gene>
    <name evidence="2" type="primary">hda_6</name>
    <name evidence="2" type="ORF">GALL_313500</name>
</gene>
<dbReference type="NCBIfam" id="TIGR03420">
    <property type="entry name" value="DnaA_homol_Hda"/>
    <property type="match status" value="1"/>
</dbReference>
<evidence type="ECO:0000259" key="1">
    <source>
        <dbReference type="Pfam" id="PF22688"/>
    </source>
</evidence>
<protein>
    <submittedName>
        <fullName evidence="2">DnaA regulatory inactivator Hda</fullName>
    </submittedName>
</protein>
<dbReference type="PANTHER" id="PTHR30050:SF5">
    <property type="entry name" value="DNAA REGULATORY INACTIVATOR HDA"/>
    <property type="match status" value="1"/>
</dbReference>
<reference evidence="2" key="1">
    <citation type="submission" date="2016-10" db="EMBL/GenBank/DDBJ databases">
        <title>Sequence of Gallionella enrichment culture.</title>
        <authorList>
            <person name="Poehlein A."/>
            <person name="Muehling M."/>
            <person name="Daniel R."/>
        </authorList>
    </citation>
    <scope>NUCLEOTIDE SEQUENCE</scope>
</reference>
<dbReference type="Gene3D" id="3.40.50.300">
    <property type="entry name" value="P-loop containing nucleotide triphosphate hydrolases"/>
    <property type="match status" value="1"/>
</dbReference>
<dbReference type="Gene3D" id="1.10.8.60">
    <property type="match status" value="1"/>
</dbReference>
<dbReference type="GO" id="GO:0003688">
    <property type="term" value="F:DNA replication origin binding"/>
    <property type="evidence" value="ECO:0007669"/>
    <property type="project" value="TreeGrafter"/>
</dbReference>
<accession>A0A1J5QTK7</accession>
<dbReference type="Pfam" id="PF22688">
    <property type="entry name" value="Hda_lid"/>
    <property type="match status" value="1"/>
</dbReference>
<comment type="caution">
    <text evidence="2">The sequence shown here is derived from an EMBL/GenBank/DDBJ whole genome shotgun (WGS) entry which is preliminary data.</text>
</comment>
<feature type="domain" description="Hda lid" evidence="1">
    <location>
        <begin position="156"/>
        <end position="220"/>
    </location>
</feature>
<dbReference type="PANTHER" id="PTHR30050">
    <property type="entry name" value="CHROMOSOMAL REPLICATION INITIATOR PROTEIN DNAA"/>
    <property type="match status" value="1"/>
</dbReference>
<name>A0A1J5QTK7_9ZZZZ</name>
<dbReference type="InterPro" id="IPR055199">
    <property type="entry name" value="Hda_lid"/>
</dbReference>
<proteinExistence type="predicted"/>
<evidence type="ECO:0000313" key="2">
    <source>
        <dbReference type="EMBL" id="OIQ86800.1"/>
    </source>
</evidence>